<evidence type="ECO:0000259" key="2">
    <source>
        <dbReference type="PROSITE" id="PS51898"/>
    </source>
</evidence>
<protein>
    <submittedName>
        <fullName evidence="3">Tyrosine-type recombinase/integrase</fullName>
    </submittedName>
</protein>
<sequence length="856" mass="99330">MIIGECREKLIHWWEELTNDQKKKVPINRNKIDLRDFFIGSELNYFKIRKYLKEDINKIEKELKQLGVLFNDDNMVIEALMREFISACKANSELLWDVELSMLYGRKYLKYGEQEIDKFYEKFGLVSTKYLASKLSCKPKNLETPTMIDLRIQLNQLLLKHKVSLPYNKIKDSSHSVGYDLNNRRVFLQWKNNLTEKQKLEIPLFGNLIDQKSFSHLIPTKRNATNLPLLKHEYQNFSQEIVLLKDIDYKTVKEREKTRKKLALDREEGKLKVFGQLRVKKLVSVDDFCSEKGRYEDVQHAFAIGSLKASSKSGISNYYIGYKHYCDFLESKGVSQDSSFKDCFDSWSLRNFKEYLGGKVSEGILKTGSASTTLSALRMTLTRLKTVRDFDFNFLPADGFEIVGESLAYKSYSPNERLQIQKMLDREMHLVKKKLNPYEKLDRSNANLDDPKIQARIIFEDDCNCIPTYMGNWATKERTKGQNKLVSFVRTRRISLPDLYDEWGVLTRKVTSREVGVYVLKMAQVLGLNLNPILDLDIDDYQQHHPLTNKPCLTYWKERSTGEKMLHLDLFHADLQWLTVSQKNFVESVFDDIIQLTTYARKFVPSNISNKLFINFVTTPKVVTDSTMSKLYSELVEEYQLKSDSGAPLVLTTTRFRPTLVSELIEAGISIREIQYLLGHSTIYTTIKYIEQLDLERIIRDKARKAIEDIYKNTIQGNNKNSVQITQRKYDDSLIIMKTPLGGCKNIFNPPDFIKNSSLYVKGVPCSQYNKCLSCDNVMLTEKHLPELFAMQRDYLSSIENSVVINTPYHIVVLENLSLLDDILNPETSEFTEDILIQAKEDSIFLETTILDSWGA</sequence>
<dbReference type="InterPro" id="IPR013762">
    <property type="entry name" value="Integrase-like_cat_sf"/>
</dbReference>
<reference evidence="3" key="1">
    <citation type="submission" date="2023-07" db="EMBL/GenBank/DDBJ databases">
        <title>Genome content predicts the carbon catabolic preferences of heterotrophic bacteria.</title>
        <authorList>
            <person name="Gralka M."/>
        </authorList>
    </citation>
    <scope>NUCLEOTIDE SEQUENCE</scope>
    <source>
        <strain evidence="3">6E03</strain>
    </source>
</reference>
<comment type="caution">
    <text evidence="3">The sequence shown here is derived from an EMBL/GenBank/DDBJ whole genome shotgun (WGS) entry which is preliminary data.</text>
</comment>
<dbReference type="PROSITE" id="PS51898">
    <property type="entry name" value="TYR_RECOMBINASE"/>
    <property type="match status" value="1"/>
</dbReference>
<dbReference type="Gene3D" id="1.10.443.10">
    <property type="entry name" value="Intergrase catalytic core"/>
    <property type="match status" value="1"/>
</dbReference>
<evidence type="ECO:0000313" key="4">
    <source>
        <dbReference type="Proteomes" id="UP001177883"/>
    </source>
</evidence>
<accession>A0ABD5A9Q1</accession>
<dbReference type="GO" id="GO:0006310">
    <property type="term" value="P:DNA recombination"/>
    <property type="evidence" value="ECO:0007669"/>
    <property type="project" value="UniProtKB-KW"/>
</dbReference>
<organism evidence="3 4">
    <name type="scientific">Vibrio splendidus</name>
    <dbReference type="NCBI Taxonomy" id="29497"/>
    <lineage>
        <taxon>Bacteria</taxon>
        <taxon>Pseudomonadati</taxon>
        <taxon>Pseudomonadota</taxon>
        <taxon>Gammaproteobacteria</taxon>
        <taxon>Vibrionales</taxon>
        <taxon>Vibrionaceae</taxon>
        <taxon>Vibrio</taxon>
    </lineage>
</organism>
<evidence type="ECO:0000313" key="3">
    <source>
        <dbReference type="EMBL" id="MDP2489966.1"/>
    </source>
</evidence>
<dbReference type="RefSeq" id="WP_305375061.1">
    <property type="nucleotide sequence ID" value="NZ_JAUYVK010000009.1"/>
</dbReference>
<keyword evidence="1" id="KW-0233">DNA recombination</keyword>
<dbReference type="InterPro" id="IPR002104">
    <property type="entry name" value="Integrase_catalytic"/>
</dbReference>
<dbReference type="Pfam" id="PF00589">
    <property type="entry name" value="Phage_integrase"/>
    <property type="match status" value="1"/>
</dbReference>
<dbReference type="Proteomes" id="UP001177883">
    <property type="component" value="Unassembled WGS sequence"/>
</dbReference>
<dbReference type="CDD" id="cd00397">
    <property type="entry name" value="DNA_BRE_C"/>
    <property type="match status" value="1"/>
</dbReference>
<dbReference type="EMBL" id="JAUYVK010000009">
    <property type="protein sequence ID" value="MDP2489966.1"/>
    <property type="molecule type" value="Genomic_DNA"/>
</dbReference>
<gene>
    <name evidence="3" type="ORF">Q8W38_11515</name>
</gene>
<name>A0ABD5A9Q1_VIBSP</name>
<proteinExistence type="predicted"/>
<evidence type="ECO:0000256" key="1">
    <source>
        <dbReference type="ARBA" id="ARBA00023172"/>
    </source>
</evidence>
<dbReference type="SUPFAM" id="SSF56349">
    <property type="entry name" value="DNA breaking-rejoining enzymes"/>
    <property type="match status" value="1"/>
</dbReference>
<dbReference type="InterPro" id="IPR011010">
    <property type="entry name" value="DNA_brk_join_enz"/>
</dbReference>
<feature type="domain" description="Tyr recombinase" evidence="2">
    <location>
        <begin position="489"/>
        <end position="703"/>
    </location>
</feature>
<dbReference type="AlphaFoldDB" id="A0ABD5A9Q1"/>